<proteinExistence type="predicted"/>
<name>A0A0N4WBK4_HAEPC</name>
<protein>
    <submittedName>
        <fullName evidence="1">Uncharacterized protein</fullName>
    </submittedName>
</protein>
<reference evidence="1" key="1">
    <citation type="submission" date="2017-02" db="UniProtKB">
        <authorList>
            <consortium name="WormBaseParasite"/>
        </authorList>
    </citation>
    <scope>IDENTIFICATION</scope>
</reference>
<organism evidence="1">
    <name type="scientific">Haemonchus placei</name>
    <name type="common">Barber's pole worm</name>
    <dbReference type="NCBI Taxonomy" id="6290"/>
    <lineage>
        <taxon>Eukaryota</taxon>
        <taxon>Metazoa</taxon>
        <taxon>Ecdysozoa</taxon>
        <taxon>Nematoda</taxon>
        <taxon>Chromadorea</taxon>
        <taxon>Rhabditida</taxon>
        <taxon>Rhabditina</taxon>
        <taxon>Rhabditomorpha</taxon>
        <taxon>Strongyloidea</taxon>
        <taxon>Trichostrongylidae</taxon>
        <taxon>Haemonchus</taxon>
    </lineage>
</organism>
<dbReference type="WBParaSite" id="HPLM_0000783201-mRNA-1">
    <property type="protein sequence ID" value="HPLM_0000783201-mRNA-1"/>
    <property type="gene ID" value="HPLM_0000783201"/>
</dbReference>
<accession>A0A0N4WBK4</accession>
<dbReference type="AlphaFoldDB" id="A0A0N4WBK4"/>
<evidence type="ECO:0000313" key="1">
    <source>
        <dbReference type="WBParaSite" id="HPLM_0000783201-mRNA-1"/>
    </source>
</evidence>
<sequence length="69" mass="8271">LSRPKYRCQIFLHSTPQSKMHKEGEFPHYFRTTWSSGKYERNILHFLNKTKQIAKFGFGIRTLGKEIVR</sequence>